<reference evidence="2" key="2">
    <citation type="submission" date="2013-11" db="EMBL/GenBank/DDBJ databases">
        <title>The Genome Sequence of Phytophthora parasitica IAC_01/95.</title>
        <authorList>
            <consortium name="The Broad Institute Genomics Platform"/>
            <person name="Russ C."/>
            <person name="Tyler B."/>
            <person name="Panabieres F."/>
            <person name="Shan W."/>
            <person name="Tripathy S."/>
            <person name="Grunwald N."/>
            <person name="Machado M."/>
            <person name="Johnson C.S."/>
            <person name="Arredondo F."/>
            <person name="Hong C."/>
            <person name="Coffey M."/>
            <person name="Young S.K."/>
            <person name="Zeng Q."/>
            <person name="Gargeya S."/>
            <person name="Fitzgerald M."/>
            <person name="Abouelleil A."/>
            <person name="Alvarado L."/>
            <person name="Chapman S.B."/>
            <person name="Gainer-Dewar J."/>
            <person name="Goldberg J."/>
            <person name="Griggs A."/>
            <person name="Gujja S."/>
            <person name="Hansen M."/>
            <person name="Howarth C."/>
            <person name="Imamovic A."/>
            <person name="Ireland A."/>
            <person name="Larimer J."/>
            <person name="McCowan C."/>
            <person name="Murphy C."/>
            <person name="Pearson M."/>
            <person name="Poon T.W."/>
            <person name="Priest M."/>
            <person name="Roberts A."/>
            <person name="Saif S."/>
            <person name="Shea T."/>
            <person name="Sykes S."/>
            <person name="Wortman J."/>
            <person name="Nusbaum C."/>
            <person name="Birren B."/>
        </authorList>
    </citation>
    <scope>NUCLEOTIDE SEQUENCE [LARGE SCALE GENOMIC DNA]</scope>
    <source>
        <strain evidence="2">IAC_01/95</strain>
    </source>
</reference>
<dbReference type="EMBL" id="KI670699">
    <property type="protein sequence ID" value="ETL49081.1"/>
    <property type="molecule type" value="Genomic_DNA"/>
</dbReference>
<dbReference type="Proteomes" id="UP000054532">
    <property type="component" value="Unassembled WGS sequence"/>
</dbReference>
<evidence type="ECO:0000313" key="1">
    <source>
        <dbReference type="EMBL" id="ETL49081.1"/>
    </source>
</evidence>
<protein>
    <submittedName>
        <fullName evidence="2">Uncharacterized protein</fullName>
    </submittedName>
</protein>
<dbReference type="Proteomes" id="UP000053864">
    <property type="component" value="Unassembled WGS sequence"/>
</dbReference>
<evidence type="ECO:0000313" key="2">
    <source>
        <dbReference type="EMBL" id="ETM55381.1"/>
    </source>
</evidence>
<name>W2P3J6_PHYNI</name>
<dbReference type="AlphaFoldDB" id="W2P3J6"/>
<accession>W2P3J6</accession>
<gene>
    <name evidence="2" type="ORF">L914_01386</name>
    <name evidence="1" type="ORF">L916_01376</name>
</gene>
<sequence>MPSWPRMAAEFIEDLWARVLVAWPWLTSPPSDY</sequence>
<reference evidence="1 3" key="1">
    <citation type="submission" date="2013-11" db="EMBL/GenBank/DDBJ databases">
        <title>The Genome Sequence of Phytophthora parasitica CJ05E6.</title>
        <authorList>
            <consortium name="The Broad Institute Genomics Platform"/>
            <person name="Russ C."/>
            <person name="Tyler B."/>
            <person name="Panabieres F."/>
            <person name="Shan W."/>
            <person name="Tripathy S."/>
            <person name="Grunwald N."/>
            <person name="Machado M."/>
            <person name="Johnson C.S."/>
            <person name="Arredondo F."/>
            <person name="Hong C."/>
            <person name="Coffey M."/>
            <person name="Young S.K."/>
            <person name="Zeng Q."/>
            <person name="Gargeya S."/>
            <person name="Fitzgerald M."/>
            <person name="Abouelleil A."/>
            <person name="Alvarado L."/>
            <person name="Chapman S.B."/>
            <person name="Gainer-Dewar J."/>
            <person name="Goldberg J."/>
            <person name="Griggs A."/>
            <person name="Gujja S."/>
            <person name="Hansen M."/>
            <person name="Howarth C."/>
            <person name="Imamovic A."/>
            <person name="Ireland A."/>
            <person name="Larimer J."/>
            <person name="McCowan C."/>
            <person name="Murphy C."/>
            <person name="Pearson M."/>
            <person name="Poon T.W."/>
            <person name="Priest M."/>
            <person name="Roberts A."/>
            <person name="Saif S."/>
            <person name="Shea T."/>
            <person name="Sykes S."/>
            <person name="Wortman J."/>
            <person name="Nusbaum C."/>
            <person name="Birren B."/>
        </authorList>
    </citation>
    <scope>NUCLEOTIDE SEQUENCE [LARGE SCALE GENOMIC DNA]</scope>
    <source>
        <strain evidence="1 3">CJ05E6</strain>
    </source>
</reference>
<proteinExistence type="predicted"/>
<organism evidence="2">
    <name type="scientific">Phytophthora nicotianae</name>
    <name type="common">Potato buckeye rot agent</name>
    <name type="synonym">Phytophthora parasitica</name>
    <dbReference type="NCBI Taxonomy" id="4792"/>
    <lineage>
        <taxon>Eukaryota</taxon>
        <taxon>Sar</taxon>
        <taxon>Stramenopiles</taxon>
        <taxon>Oomycota</taxon>
        <taxon>Peronosporomycetes</taxon>
        <taxon>Peronosporales</taxon>
        <taxon>Peronosporaceae</taxon>
        <taxon>Phytophthora</taxon>
    </lineage>
</organism>
<dbReference type="EMBL" id="KI690731">
    <property type="protein sequence ID" value="ETM55381.1"/>
    <property type="molecule type" value="Genomic_DNA"/>
</dbReference>
<evidence type="ECO:0000313" key="3">
    <source>
        <dbReference type="Proteomes" id="UP000053864"/>
    </source>
</evidence>